<dbReference type="Pfam" id="PF06186">
    <property type="entry name" value="DUF992"/>
    <property type="match status" value="1"/>
</dbReference>
<name>A0A4Q2RCU3_9HYPH</name>
<dbReference type="InterPro" id="IPR009333">
    <property type="entry name" value="DUF992"/>
</dbReference>
<evidence type="ECO:0000256" key="1">
    <source>
        <dbReference type="SAM" id="SignalP"/>
    </source>
</evidence>
<evidence type="ECO:0000313" key="2">
    <source>
        <dbReference type="EMBL" id="RYB03689.1"/>
    </source>
</evidence>
<sequence>MPHPTKALAAALGAGALLAGLACGSAPALAGPVGQLYCNVSGGVGFIITSRRALNCEYSPANGAPHQHYVGTISRYGLDIGPQGPGKLTWDVVSLGGAVGNGALAGTFTGATASATVGVGVGANALIGGANGGLTLQPLSVEAQSGLNVAAGVGALELEYAP</sequence>
<comment type="caution">
    <text evidence="2">The sequence shown here is derived from an EMBL/GenBank/DDBJ whole genome shotgun (WGS) entry which is preliminary data.</text>
</comment>
<dbReference type="AlphaFoldDB" id="A0A4Q2RCU3"/>
<dbReference type="Proteomes" id="UP000289411">
    <property type="component" value="Unassembled WGS sequence"/>
</dbReference>
<dbReference type="EMBL" id="QYBC01000013">
    <property type="protein sequence ID" value="RYB03689.1"/>
    <property type="molecule type" value="Genomic_DNA"/>
</dbReference>
<accession>A0A4Q2RCU3</accession>
<keyword evidence="1" id="KW-0732">Signal</keyword>
<gene>
    <name evidence="2" type="ORF">D3272_16220</name>
</gene>
<dbReference type="RefSeq" id="WP_129220257.1">
    <property type="nucleotide sequence ID" value="NZ_QYBC01000013.1"/>
</dbReference>
<proteinExistence type="predicted"/>
<evidence type="ECO:0000313" key="3">
    <source>
        <dbReference type="Proteomes" id="UP000289411"/>
    </source>
</evidence>
<protein>
    <submittedName>
        <fullName evidence="2">DUF992 domain-containing protein</fullName>
    </submittedName>
</protein>
<organism evidence="2 3">
    <name type="scientific">Lichenibacterium ramalinae</name>
    <dbReference type="NCBI Taxonomy" id="2316527"/>
    <lineage>
        <taxon>Bacteria</taxon>
        <taxon>Pseudomonadati</taxon>
        <taxon>Pseudomonadota</taxon>
        <taxon>Alphaproteobacteria</taxon>
        <taxon>Hyphomicrobiales</taxon>
        <taxon>Lichenihabitantaceae</taxon>
        <taxon>Lichenibacterium</taxon>
    </lineage>
</organism>
<dbReference type="OrthoDB" id="7362478at2"/>
<feature type="chain" id="PRO_5020957892" evidence="1">
    <location>
        <begin position="31"/>
        <end position="162"/>
    </location>
</feature>
<keyword evidence="3" id="KW-1185">Reference proteome</keyword>
<feature type="signal peptide" evidence="1">
    <location>
        <begin position="1"/>
        <end position="30"/>
    </location>
</feature>
<reference evidence="2 3" key="2">
    <citation type="submission" date="2019-02" db="EMBL/GenBank/DDBJ databases">
        <title>'Lichenibacterium ramalinii' gen. nov. sp. nov., 'Lichenibacterium minor' gen. nov. sp. nov.</title>
        <authorList>
            <person name="Pankratov T."/>
        </authorList>
    </citation>
    <scope>NUCLEOTIDE SEQUENCE [LARGE SCALE GENOMIC DNA]</scope>
    <source>
        <strain evidence="2 3">RmlP001</strain>
    </source>
</reference>
<dbReference type="PROSITE" id="PS51257">
    <property type="entry name" value="PROKAR_LIPOPROTEIN"/>
    <property type="match status" value="1"/>
</dbReference>
<reference evidence="2 3" key="1">
    <citation type="submission" date="2018-09" db="EMBL/GenBank/DDBJ databases">
        <authorList>
            <person name="Grouzdev D.S."/>
            <person name="Krutkina M.S."/>
        </authorList>
    </citation>
    <scope>NUCLEOTIDE SEQUENCE [LARGE SCALE GENOMIC DNA]</scope>
    <source>
        <strain evidence="2 3">RmlP001</strain>
    </source>
</reference>